<dbReference type="GO" id="GO:0043709">
    <property type="term" value="P:cell adhesion involved in single-species biofilm formation"/>
    <property type="evidence" value="ECO:0007669"/>
    <property type="project" value="TreeGrafter"/>
</dbReference>
<evidence type="ECO:0000313" key="4">
    <source>
        <dbReference type="EMBL" id="PRC91517.1"/>
    </source>
</evidence>
<name>A0A2S9GUW2_9BURK</name>
<evidence type="ECO:0000259" key="3">
    <source>
        <dbReference type="Pfam" id="PF00419"/>
    </source>
</evidence>
<proteinExistence type="predicted"/>
<dbReference type="InterPro" id="IPR000259">
    <property type="entry name" value="Adhesion_dom_fimbrial"/>
</dbReference>
<comment type="caution">
    <text evidence="4">The sequence shown here is derived from an EMBL/GenBank/DDBJ whole genome shotgun (WGS) entry which is preliminary data.</text>
</comment>
<accession>A0A2S9GUW2</accession>
<sequence>MLQLAIKKYRLKYGVYTLFLVMCLVCAGQAQATAPECTWTSVQLSPQITTLEVTPIVGNVPYRGELRVDYSCFFYGAGSIAITPNIGGAGGKGMPLYWTTGLWIVATFVPSTTNTLGSSCWSNGGGIAAPDYAVVTLRSDRRQTCTGVLTQPFRIEVRSTPVAGTISKSNANSKYRSWVNIHGSKPPFGDLPADIPVSAAICTLSTPSMVVRLPSTTNTLLSVPGAVAGLTPFTISLRGCNGSGRTYFARASWSFIQGVSDNVIANTATTNPAANVQVQMLDSQNKPIVNGKRTDLAKIVSGQNAYDITYHAQYYAKGAAGAGKVEAVAYYIISYE</sequence>
<evidence type="ECO:0000256" key="1">
    <source>
        <dbReference type="ARBA" id="ARBA00022729"/>
    </source>
</evidence>
<feature type="domain" description="Fimbrial-type adhesion" evidence="3">
    <location>
        <begin position="198"/>
        <end position="335"/>
    </location>
</feature>
<keyword evidence="1 2" id="KW-0732">Signal</keyword>
<evidence type="ECO:0000256" key="2">
    <source>
        <dbReference type="SAM" id="SignalP"/>
    </source>
</evidence>
<organism evidence="4 5">
    <name type="scientific">Solimicrobium silvestre</name>
    <dbReference type="NCBI Taxonomy" id="2099400"/>
    <lineage>
        <taxon>Bacteria</taxon>
        <taxon>Pseudomonadati</taxon>
        <taxon>Pseudomonadota</taxon>
        <taxon>Betaproteobacteria</taxon>
        <taxon>Burkholderiales</taxon>
        <taxon>Oxalobacteraceae</taxon>
        <taxon>Solimicrobium</taxon>
    </lineage>
</organism>
<dbReference type="Gene3D" id="2.60.40.1090">
    <property type="entry name" value="Fimbrial-type adhesion domain"/>
    <property type="match status" value="1"/>
</dbReference>
<dbReference type="SUPFAM" id="SSF49401">
    <property type="entry name" value="Bacterial adhesins"/>
    <property type="match status" value="1"/>
</dbReference>
<dbReference type="PANTHER" id="PTHR33420:SF3">
    <property type="entry name" value="FIMBRIAL SUBUNIT ELFA"/>
    <property type="match status" value="1"/>
</dbReference>
<feature type="chain" id="PRO_5015684100" evidence="2">
    <location>
        <begin position="33"/>
        <end position="336"/>
    </location>
</feature>
<dbReference type="InterPro" id="IPR036937">
    <property type="entry name" value="Adhesion_dom_fimbrial_sf"/>
</dbReference>
<dbReference type="GO" id="GO:0009289">
    <property type="term" value="C:pilus"/>
    <property type="evidence" value="ECO:0007669"/>
    <property type="project" value="InterPro"/>
</dbReference>
<dbReference type="EMBL" id="PUGF01000022">
    <property type="protein sequence ID" value="PRC91517.1"/>
    <property type="molecule type" value="Genomic_DNA"/>
</dbReference>
<dbReference type="Proteomes" id="UP000237839">
    <property type="component" value="Unassembled WGS sequence"/>
</dbReference>
<dbReference type="PANTHER" id="PTHR33420">
    <property type="entry name" value="FIMBRIAL SUBUNIT ELFA-RELATED"/>
    <property type="match status" value="1"/>
</dbReference>
<protein>
    <submittedName>
        <fullName evidence="4">Fimbrial protein</fullName>
    </submittedName>
</protein>
<keyword evidence="5" id="KW-1185">Reference proteome</keyword>
<evidence type="ECO:0000313" key="5">
    <source>
        <dbReference type="Proteomes" id="UP000237839"/>
    </source>
</evidence>
<reference evidence="4 5" key="1">
    <citation type="submission" date="2018-02" db="EMBL/GenBank/DDBJ databases">
        <title>Solimicrobium silvestre gen. nov., sp. nov., isolated from alpine forest soil.</title>
        <authorList>
            <person name="Margesin R."/>
            <person name="Albuquerque L."/>
            <person name="Zhang D.-C."/>
            <person name="Froufe H.J.C."/>
            <person name="Severino R."/>
            <person name="Roxo I."/>
            <person name="Egas C."/>
            <person name="Da Costa M.S."/>
        </authorList>
    </citation>
    <scope>NUCLEOTIDE SEQUENCE [LARGE SCALE GENOMIC DNA]</scope>
    <source>
        <strain evidence="4 5">S20-91</strain>
    </source>
</reference>
<gene>
    <name evidence="4" type="ORF">S2091_3795</name>
</gene>
<feature type="signal peptide" evidence="2">
    <location>
        <begin position="1"/>
        <end position="32"/>
    </location>
</feature>
<dbReference type="InterPro" id="IPR050263">
    <property type="entry name" value="Bact_Fimbrial_Adh_Pro"/>
</dbReference>
<dbReference type="InterPro" id="IPR008966">
    <property type="entry name" value="Adhesion_dom_sf"/>
</dbReference>
<dbReference type="Pfam" id="PF00419">
    <property type="entry name" value="Fimbrial"/>
    <property type="match status" value="1"/>
</dbReference>
<dbReference type="AlphaFoldDB" id="A0A2S9GUW2"/>